<dbReference type="Proteomes" id="UP000051015">
    <property type="component" value="Unassembled WGS sequence"/>
</dbReference>
<dbReference type="PANTHER" id="PTHR21060">
    <property type="entry name" value="ACETATE KINASE"/>
    <property type="match status" value="1"/>
</dbReference>
<evidence type="ECO:0000256" key="1">
    <source>
        <dbReference type="ARBA" id="ARBA00008748"/>
    </source>
</evidence>
<feature type="binding site" evidence="6">
    <location>
        <position position="15"/>
    </location>
    <ligand>
        <name>ATP</name>
        <dbReference type="ChEBI" id="CHEBI:30616"/>
    </ligand>
</feature>
<dbReference type="RefSeq" id="WP_057876457.1">
    <property type="nucleotide sequence ID" value="NZ_AYZD01000023.1"/>
</dbReference>
<comment type="cofactor">
    <cofactor evidence="6">
        <name>Mg(2+)</name>
        <dbReference type="ChEBI" id="CHEBI:18420"/>
    </cofactor>
    <cofactor evidence="6">
        <name>Mn(2+)</name>
        <dbReference type="ChEBI" id="CHEBI:29035"/>
    </cofactor>
    <text evidence="6">Mg(2+). Can also accept Mn(2+).</text>
</comment>
<dbReference type="PIRSF" id="PIRSF000722">
    <property type="entry name" value="Acetate_prop_kin"/>
    <property type="match status" value="1"/>
</dbReference>
<dbReference type="PROSITE" id="PS01076">
    <property type="entry name" value="ACETATE_KINASE_2"/>
    <property type="match status" value="1"/>
</dbReference>
<dbReference type="InterPro" id="IPR004372">
    <property type="entry name" value="Ac/propionate_kinase"/>
</dbReference>
<feature type="binding site" evidence="6">
    <location>
        <begin position="206"/>
        <end position="210"/>
    </location>
    <ligand>
        <name>ATP</name>
        <dbReference type="ChEBI" id="CHEBI:30616"/>
    </ligand>
</feature>
<dbReference type="SUPFAM" id="SSF53067">
    <property type="entry name" value="Actin-like ATPase domain"/>
    <property type="match status" value="2"/>
</dbReference>
<dbReference type="GO" id="GO:0006083">
    <property type="term" value="P:acetate metabolic process"/>
    <property type="evidence" value="ECO:0007669"/>
    <property type="project" value="TreeGrafter"/>
</dbReference>
<sequence>MIKVLAVNAGSSTLKWKLFEMPGADVIAKGQIERIGFQNARLSIVTKTNKFCEELVIKNHQQAVDKLLVILTEYQVVDRLDEIKGVGHRFVNGADCFASSVIIDDDVLEKMESLIEFAPLHNPANIMAIKAFRRELPQALSVAVFDTGFHQTIPEENTVYAIPYEYYQKFHVQKFGAHGISYRYVLQRFLKVAGYKRAKTNIIILHLGSGASICAIRSGKSFDTSMGFSPVSGIAMQTRSGDVDPSMLIYLENKLGVDSKEVLKMLNNKSGILGISGVSSDMREIMEIRKDNERADLALRIFVNRIVKYIGAYAAELEKVDALVFTGGIGENIPYVRKLICDKLKIFGIKIDDNLNEVKAKETRISAPDSKSDIWTIPTNEELMIAEDVEKLYSEIRATKALH</sequence>
<dbReference type="GO" id="GO:0006085">
    <property type="term" value="P:acetyl-CoA biosynthetic process"/>
    <property type="evidence" value="ECO:0007669"/>
    <property type="project" value="UniProtKB-UniRule"/>
</dbReference>
<feature type="binding site" evidence="6">
    <location>
        <position position="89"/>
    </location>
    <ligand>
        <name>substrate</name>
    </ligand>
</feature>
<keyword evidence="9" id="KW-1185">Reference proteome</keyword>
<dbReference type="STRING" id="1423725.FC19_GL001712"/>
<dbReference type="GO" id="GO:0005737">
    <property type="term" value="C:cytoplasm"/>
    <property type="evidence" value="ECO:0007669"/>
    <property type="project" value="UniProtKB-SubCell"/>
</dbReference>
<comment type="similarity">
    <text evidence="1 6 7">Belongs to the acetokinase family.</text>
</comment>
<dbReference type="UniPathway" id="UPA00340">
    <property type="reaction ID" value="UER00458"/>
</dbReference>
<dbReference type="NCBIfam" id="TIGR00016">
    <property type="entry name" value="ackA"/>
    <property type="match status" value="1"/>
</dbReference>
<comment type="subunit">
    <text evidence="6">Homodimer.</text>
</comment>
<comment type="catalytic activity">
    <reaction evidence="6">
        <text>acetate + ATP = acetyl phosphate + ADP</text>
        <dbReference type="Rhea" id="RHEA:11352"/>
        <dbReference type="ChEBI" id="CHEBI:22191"/>
        <dbReference type="ChEBI" id="CHEBI:30089"/>
        <dbReference type="ChEBI" id="CHEBI:30616"/>
        <dbReference type="ChEBI" id="CHEBI:456216"/>
        <dbReference type="EC" id="2.7.2.1"/>
    </reaction>
</comment>
<dbReference type="EC" id="2.7.2.1" evidence="6"/>
<dbReference type="EMBL" id="AYZD01000023">
    <property type="protein sequence ID" value="KRM95576.1"/>
    <property type="molecule type" value="Genomic_DNA"/>
</dbReference>
<keyword evidence="6" id="KW-0963">Cytoplasm</keyword>
<dbReference type="PATRIC" id="fig|1423725.3.peg.1759"/>
<evidence type="ECO:0000256" key="7">
    <source>
        <dbReference type="RuleBase" id="RU003835"/>
    </source>
</evidence>
<keyword evidence="6" id="KW-0460">Magnesium</keyword>
<reference evidence="8 9" key="1">
    <citation type="journal article" date="2015" name="Genome Announc.">
        <title>Expanding the biotechnology potential of lactobacilli through comparative genomics of 213 strains and associated genera.</title>
        <authorList>
            <person name="Sun Z."/>
            <person name="Harris H.M."/>
            <person name="McCann A."/>
            <person name="Guo C."/>
            <person name="Argimon S."/>
            <person name="Zhang W."/>
            <person name="Yang X."/>
            <person name="Jeffery I.B."/>
            <person name="Cooney J.C."/>
            <person name="Kagawa T.F."/>
            <person name="Liu W."/>
            <person name="Song Y."/>
            <person name="Salvetti E."/>
            <person name="Wrobel A."/>
            <person name="Rasinkangas P."/>
            <person name="Parkhill J."/>
            <person name="Rea M.C."/>
            <person name="O'Sullivan O."/>
            <person name="Ritari J."/>
            <person name="Douillard F.P."/>
            <person name="Paul Ross R."/>
            <person name="Yang R."/>
            <person name="Briner A.E."/>
            <person name="Felis G.E."/>
            <person name="de Vos W.M."/>
            <person name="Barrangou R."/>
            <person name="Klaenhammer T.R."/>
            <person name="Caufield P.W."/>
            <person name="Cui Y."/>
            <person name="Zhang H."/>
            <person name="O'Toole P.W."/>
        </authorList>
    </citation>
    <scope>NUCLEOTIDE SEQUENCE [LARGE SCALE GENOMIC DNA]</scope>
    <source>
        <strain evidence="8 9">DSM 21051</strain>
    </source>
</reference>
<feature type="binding site" evidence="6">
    <location>
        <begin position="328"/>
        <end position="332"/>
    </location>
    <ligand>
        <name>ATP</name>
        <dbReference type="ChEBI" id="CHEBI:30616"/>
    </ligand>
</feature>
<evidence type="ECO:0000313" key="9">
    <source>
        <dbReference type="Proteomes" id="UP000051015"/>
    </source>
</evidence>
<comment type="caution">
    <text evidence="8">The sequence shown here is derived from an EMBL/GenBank/DDBJ whole genome shotgun (WGS) entry which is preliminary data.</text>
</comment>
<feature type="binding site" evidence="6">
    <location>
        <position position="381"/>
    </location>
    <ligand>
        <name>Mg(2+)</name>
        <dbReference type="ChEBI" id="CHEBI:18420"/>
    </ligand>
</feature>
<dbReference type="PRINTS" id="PR00471">
    <property type="entry name" value="ACETATEKNASE"/>
</dbReference>
<dbReference type="GO" id="GO:0008776">
    <property type="term" value="F:acetate kinase activity"/>
    <property type="evidence" value="ECO:0007669"/>
    <property type="project" value="UniProtKB-UniRule"/>
</dbReference>
<feature type="binding site" evidence="6">
    <location>
        <position position="8"/>
    </location>
    <ligand>
        <name>Mg(2+)</name>
        <dbReference type="ChEBI" id="CHEBI:18420"/>
    </ligand>
</feature>
<keyword evidence="5 6" id="KW-0067">ATP-binding</keyword>
<organism evidence="8 9">
    <name type="scientific">Liquorilactobacillus aquaticus DSM 21051</name>
    <dbReference type="NCBI Taxonomy" id="1423725"/>
    <lineage>
        <taxon>Bacteria</taxon>
        <taxon>Bacillati</taxon>
        <taxon>Bacillota</taxon>
        <taxon>Bacilli</taxon>
        <taxon>Lactobacillales</taxon>
        <taxon>Lactobacillaceae</taxon>
        <taxon>Liquorilactobacillus</taxon>
    </lineage>
</organism>
<comment type="pathway">
    <text evidence="6">Metabolic intermediate biosynthesis; acetyl-CoA biosynthesis; acetyl-CoA from acetate: step 1/2.</text>
</comment>
<dbReference type="AlphaFoldDB" id="A0A0R2CUU7"/>
<keyword evidence="4 6" id="KW-0418">Kinase</keyword>
<feature type="site" description="Transition state stabilizer" evidence="6">
    <location>
        <position position="178"/>
    </location>
</feature>
<dbReference type="Pfam" id="PF00871">
    <property type="entry name" value="Acetate_kinase"/>
    <property type="match status" value="1"/>
</dbReference>
<dbReference type="HAMAP" id="MF_00020">
    <property type="entry name" value="Acetate_kinase"/>
    <property type="match status" value="1"/>
</dbReference>
<evidence type="ECO:0000313" key="8">
    <source>
        <dbReference type="EMBL" id="KRM95576.1"/>
    </source>
</evidence>
<keyword evidence="3 6" id="KW-0547">Nucleotide-binding</keyword>
<dbReference type="InterPro" id="IPR023865">
    <property type="entry name" value="Aliphatic_acid_kinase_CS"/>
</dbReference>
<dbReference type="GO" id="GO:0000287">
    <property type="term" value="F:magnesium ion binding"/>
    <property type="evidence" value="ECO:0007669"/>
    <property type="project" value="UniProtKB-UniRule"/>
</dbReference>
<keyword evidence="6" id="KW-0479">Metal-binding</keyword>
<feature type="site" description="Transition state stabilizer" evidence="6">
    <location>
        <position position="239"/>
    </location>
</feature>
<feature type="binding site" evidence="6">
    <location>
        <begin position="281"/>
        <end position="283"/>
    </location>
    <ligand>
        <name>ATP</name>
        <dbReference type="ChEBI" id="CHEBI:30616"/>
    </ligand>
</feature>
<gene>
    <name evidence="6" type="primary">ackA</name>
    <name evidence="8" type="ORF">FC19_GL001712</name>
</gene>
<dbReference type="OrthoDB" id="9802453at2"/>
<comment type="subcellular location">
    <subcellularLocation>
        <location evidence="6">Cytoplasm</location>
    </subcellularLocation>
</comment>
<dbReference type="Gene3D" id="3.30.420.40">
    <property type="match status" value="2"/>
</dbReference>
<dbReference type="InterPro" id="IPR043129">
    <property type="entry name" value="ATPase_NBD"/>
</dbReference>
<name>A0A0R2CUU7_9LACO</name>
<evidence type="ECO:0000256" key="6">
    <source>
        <dbReference type="HAMAP-Rule" id="MF_00020"/>
    </source>
</evidence>
<evidence type="ECO:0000256" key="4">
    <source>
        <dbReference type="ARBA" id="ARBA00022777"/>
    </source>
</evidence>
<dbReference type="InterPro" id="IPR000890">
    <property type="entry name" value="Aliphatic_acid_kin_short-chain"/>
</dbReference>
<dbReference type="GO" id="GO:0005524">
    <property type="term" value="F:ATP binding"/>
    <property type="evidence" value="ECO:0007669"/>
    <property type="project" value="UniProtKB-KW"/>
</dbReference>
<evidence type="ECO:0000256" key="2">
    <source>
        <dbReference type="ARBA" id="ARBA00022679"/>
    </source>
</evidence>
<evidence type="ECO:0000256" key="5">
    <source>
        <dbReference type="ARBA" id="ARBA00022840"/>
    </source>
</evidence>
<comment type="function">
    <text evidence="6">Catalyzes the formation of acetyl phosphate from acetate and ATP. Can also catalyze the reverse reaction.</text>
</comment>
<dbReference type="PANTHER" id="PTHR21060:SF15">
    <property type="entry name" value="ACETATE KINASE-RELATED"/>
    <property type="match status" value="1"/>
</dbReference>
<proteinExistence type="inferred from homology"/>
<keyword evidence="2 6" id="KW-0808">Transferase</keyword>
<protein>
    <recommendedName>
        <fullName evidence="6">Acetate kinase</fullName>
        <ecNumber evidence="6">2.7.2.1</ecNumber>
    </recommendedName>
    <alternativeName>
        <fullName evidence="6">Acetokinase</fullName>
    </alternativeName>
</protein>
<evidence type="ECO:0000256" key="3">
    <source>
        <dbReference type="ARBA" id="ARBA00022741"/>
    </source>
</evidence>
<dbReference type="CDD" id="cd24010">
    <property type="entry name" value="ASKHA_NBD_AcK_PK"/>
    <property type="match status" value="1"/>
</dbReference>
<accession>A0A0R2CUU7</accession>
<feature type="active site" description="Proton donor/acceptor" evidence="6">
    <location>
        <position position="146"/>
    </location>
</feature>
<dbReference type="PROSITE" id="PS01075">
    <property type="entry name" value="ACETATE_KINASE_1"/>
    <property type="match status" value="1"/>
</dbReference>